<dbReference type="EMBL" id="LT629797">
    <property type="protein sequence ID" value="SDV03310.1"/>
    <property type="molecule type" value="Genomic_DNA"/>
</dbReference>
<reference evidence="2" key="1">
    <citation type="submission" date="2016-10" db="EMBL/GenBank/DDBJ databases">
        <authorList>
            <person name="Varghese N."/>
            <person name="Submissions S."/>
        </authorList>
    </citation>
    <scope>NUCLEOTIDE SEQUENCE [LARGE SCALE GENOMIC DNA]</scope>
    <source>
        <strain evidence="2">KCTC 32246</strain>
    </source>
</reference>
<dbReference type="Proteomes" id="UP000198675">
    <property type="component" value="Chromosome I"/>
</dbReference>
<gene>
    <name evidence="1" type="ORF">SAMN05216363_5139</name>
</gene>
<sequence>MNHDNSENKAAKKLADILSRNKEDSLKQAGKGIVFDNEEYELAANRQDNYLEDLFKARTSNMRLFNFAWLFLQFKEDAKFEEFNFGKKESTLDDIESFMLDVLTSHKIASALAEEILREFNRRAVHPEKLTWAIGPRTSRWIKNKITPFDRYQIKRLPNISGPQLTQAIFDFMDADLSAKIAHLEELKTQWDQNLKTDHHLKWLDDKVHGKERRELAWAALCDKYPDRFNVVRAPSKHQDFLEIFDQLAEEGVSKRDFIKSLKGKESKLKTANKGRKAKNLDILLENHPRLKKLAEHWAVPECIALDRLISEAHEKEFGKE</sequence>
<name>A0A1H2ND23_9PSED</name>
<proteinExistence type="predicted"/>
<protein>
    <submittedName>
        <fullName evidence="1">Uncharacterized protein</fullName>
    </submittedName>
</protein>
<evidence type="ECO:0000313" key="2">
    <source>
        <dbReference type="Proteomes" id="UP000198675"/>
    </source>
</evidence>
<evidence type="ECO:0000313" key="1">
    <source>
        <dbReference type="EMBL" id="SDV03310.1"/>
    </source>
</evidence>
<accession>A0A1H2ND23</accession>
<keyword evidence="2" id="KW-1185">Reference proteome</keyword>
<dbReference type="RefSeq" id="WP_003241471.1">
    <property type="nucleotide sequence ID" value="NZ_LT629797.1"/>
</dbReference>
<dbReference type="AlphaFoldDB" id="A0A1H2ND23"/>
<dbReference type="GeneID" id="300080483"/>
<organism evidence="1 2">
    <name type="scientific">Pseudomonas sihuiensis</name>
    <dbReference type="NCBI Taxonomy" id="1274359"/>
    <lineage>
        <taxon>Bacteria</taxon>
        <taxon>Pseudomonadati</taxon>
        <taxon>Pseudomonadota</taxon>
        <taxon>Gammaproteobacteria</taxon>
        <taxon>Pseudomonadales</taxon>
        <taxon>Pseudomonadaceae</taxon>
        <taxon>Pseudomonas</taxon>
    </lineage>
</organism>